<gene>
    <name evidence="2" type="ORF">A4U43_C03F25640</name>
</gene>
<dbReference type="OMA" id="MTCISEN"/>
<evidence type="ECO:0000313" key="2">
    <source>
        <dbReference type="EMBL" id="ONK76254.1"/>
    </source>
</evidence>
<sequence>MTTGSRQSSKSKGSLYILDCRQRRGNAVHLYHKLSPHGLCENRGSSEFKQRGSRHLAFFTPTGFGCPVGGPAPAVGGSFQNPLLPTVETSRSLARFRCVCKQWLSLSFDPYFVEKHQQANIRLLFFSQVFTAPKIRLYELGDCPRVEDCSFDFKPQFRNDHSTYKLSNSVDGLVCVTQLRDGRHLYLLNPFSKEVVRLPPPPSGRRGRKSNRVGLGVDPTTGIYKLVRLFRKEDRYWDPWGCEVLSVGPHQEWQNLGDTPCILSWLDQVAVFVNGFLHWWAPERQVMAFDLTTHKFQLIPTPEPMKGHHRVFLVESGGNLCFVEYPSCHRRFSTIWRLEDRVTHNWTKRHNIDLSNLRPGTLCRSIICIRGHEILLEIKDDKNLMIYSYNFFTKTLHRRCNHVKPSGLGFITESLVSPRSLIGSISH</sequence>
<feature type="domain" description="F-box associated beta-propeller type 3" evidence="1">
    <location>
        <begin position="152"/>
        <end position="398"/>
    </location>
</feature>
<protein>
    <recommendedName>
        <fullName evidence="1">F-box associated beta-propeller type 3 domain-containing protein</fullName>
    </recommendedName>
</protein>
<keyword evidence="3" id="KW-1185">Reference proteome</keyword>
<dbReference type="PANTHER" id="PTHR31672:SF13">
    <property type="entry name" value="F-BOX PROTEIN CPR30-LIKE"/>
    <property type="match status" value="1"/>
</dbReference>
<dbReference type="SUPFAM" id="SSF81383">
    <property type="entry name" value="F-box domain"/>
    <property type="match status" value="1"/>
</dbReference>
<reference evidence="3" key="1">
    <citation type="journal article" date="2017" name="Nat. Commun.">
        <title>The asparagus genome sheds light on the origin and evolution of a young Y chromosome.</title>
        <authorList>
            <person name="Harkess A."/>
            <person name="Zhou J."/>
            <person name="Xu C."/>
            <person name="Bowers J.E."/>
            <person name="Van der Hulst R."/>
            <person name="Ayyampalayam S."/>
            <person name="Mercati F."/>
            <person name="Riccardi P."/>
            <person name="McKain M.R."/>
            <person name="Kakrana A."/>
            <person name="Tang H."/>
            <person name="Ray J."/>
            <person name="Groenendijk J."/>
            <person name="Arikit S."/>
            <person name="Mathioni S.M."/>
            <person name="Nakano M."/>
            <person name="Shan H."/>
            <person name="Telgmann-Rauber A."/>
            <person name="Kanno A."/>
            <person name="Yue Z."/>
            <person name="Chen H."/>
            <person name="Li W."/>
            <person name="Chen Y."/>
            <person name="Xu X."/>
            <person name="Zhang Y."/>
            <person name="Luo S."/>
            <person name="Chen H."/>
            <person name="Gao J."/>
            <person name="Mao Z."/>
            <person name="Pires J.C."/>
            <person name="Luo M."/>
            <person name="Kudrna D."/>
            <person name="Wing R.A."/>
            <person name="Meyers B.C."/>
            <person name="Yi K."/>
            <person name="Kong H."/>
            <person name="Lavrijsen P."/>
            <person name="Sunseri F."/>
            <person name="Falavigna A."/>
            <person name="Ye Y."/>
            <person name="Leebens-Mack J.H."/>
            <person name="Chen G."/>
        </authorList>
    </citation>
    <scope>NUCLEOTIDE SEQUENCE [LARGE SCALE GENOMIC DNA]</scope>
    <source>
        <strain evidence="3">cv. DH0086</strain>
    </source>
</reference>
<organism evidence="2 3">
    <name type="scientific">Asparagus officinalis</name>
    <name type="common">Garden asparagus</name>
    <dbReference type="NCBI Taxonomy" id="4686"/>
    <lineage>
        <taxon>Eukaryota</taxon>
        <taxon>Viridiplantae</taxon>
        <taxon>Streptophyta</taxon>
        <taxon>Embryophyta</taxon>
        <taxon>Tracheophyta</taxon>
        <taxon>Spermatophyta</taxon>
        <taxon>Magnoliopsida</taxon>
        <taxon>Liliopsida</taxon>
        <taxon>Asparagales</taxon>
        <taxon>Asparagaceae</taxon>
        <taxon>Asparagoideae</taxon>
        <taxon>Asparagus</taxon>
    </lineage>
</organism>
<evidence type="ECO:0000259" key="1">
    <source>
        <dbReference type="Pfam" id="PF08268"/>
    </source>
</evidence>
<dbReference type="Pfam" id="PF08268">
    <property type="entry name" value="FBA_3"/>
    <property type="match status" value="1"/>
</dbReference>
<evidence type="ECO:0000313" key="3">
    <source>
        <dbReference type="Proteomes" id="UP000243459"/>
    </source>
</evidence>
<dbReference type="Gramene" id="ONK76254">
    <property type="protein sequence ID" value="ONK76254"/>
    <property type="gene ID" value="A4U43_C03F25640"/>
</dbReference>
<dbReference type="InterPro" id="IPR036047">
    <property type="entry name" value="F-box-like_dom_sf"/>
</dbReference>
<dbReference type="Proteomes" id="UP000243459">
    <property type="component" value="Chromosome 3"/>
</dbReference>
<accession>A0A5P1FDW5</accession>
<dbReference type="EMBL" id="CM007383">
    <property type="protein sequence ID" value="ONK76254.1"/>
    <property type="molecule type" value="Genomic_DNA"/>
</dbReference>
<dbReference type="InterPro" id="IPR017451">
    <property type="entry name" value="F-box-assoc_interact_dom"/>
</dbReference>
<dbReference type="PANTHER" id="PTHR31672">
    <property type="entry name" value="BNACNNG10540D PROTEIN"/>
    <property type="match status" value="1"/>
</dbReference>
<name>A0A5P1FDW5_ASPOF</name>
<dbReference type="InterPro" id="IPR050796">
    <property type="entry name" value="SCF_F-box_component"/>
</dbReference>
<dbReference type="InterPro" id="IPR013187">
    <property type="entry name" value="F-box-assoc_dom_typ3"/>
</dbReference>
<dbReference type="NCBIfam" id="TIGR01640">
    <property type="entry name" value="F_box_assoc_1"/>
    <property type="match status" value="1"/>
</dbReference>
<dbReference type="AlphaFoldDB" id="A0A5P1FDW5"/>
<proteinExistence type="predicted"/>